<organism evidence="9 10">
    <name type="scientific">SAR92 clade bacterium H455</name>
    <dbReference type="NCBI Taxonomy" id="2974818"/>
    <lineage>
        <taxon>Bacteria</taxon>
        <taxon>Pseudomonadati</taxon>
        <taxon>Pseudomonadota</taxon>
        <taxon>Gammaproteobacteria</taxon>
        <taxon>Cellvibrionales</taxon>
        <taxon>Porticoccaceae</taxon>
        <taxon>SAR92 clade</taxon>
    </lineage>
</organism>
<feature type="transmembrane region" description="Helical" evidence="8">
    <location>
        <begin position="37"/>
        <end position="64"/>
    </location>
</feature>
<evidence type="ECO:0000313" key="10">
    <source>
        <dbReference type="Proteomes" id="UP001059934"/>
    </source>
</evidence>
<feature type="transmembrane region" description="Helical" evidence="8">
    <location>
        <begin position="105"/>
        <end position="126"/>
    </location>
</feature>
<dbReference type="PANTHER" id="PTHR37484:SF1">
    <property type="entry name" value="ROD SHAPE-DETERMINING PROTEIN MRED"/>
    <property type="match status" value="1"/>
</dbReference>
<dbReference type="EMBL" id="CP103416">
    <property type="protein sequence ID" value="UVW35560.1"/>
    <property type="molecule type" value="Genomic_DNA"/>
</dbReference>
<name>A0ABY5TNZ1_9GAMM</name>
<feature type="transmembrane region" description="Helical" evidence="8">
    <location>
        <begin position="6"/>
        <end position="25"/>
    </location>
</feature>
<keyword evidence="5" id="KW-0133">Cell shape</keyword>
<keyword evidence="10" id="KW-1185">Reference proteome</keyword>
<gene>
    <name evidence="9" type="primary">mreD</name>
    <name evidence="9" type="ORF">NYF23_02850</name>
</gene>
<dbReference type="Proteomes" id="UP001059934">
    <property type="component" value="Chromosome"/>
</dbReference>
<dbReference type="InterPro" id="IPR007227">
    <property type="entry name" value="Cell_shape_determining_MreD"/>
</dbReference>
<evidence type="ECO:0000313" key="9">
    <source>
        <dbReference type="EMBL" id="UVW35560.1"/>
    </source>
</evidence>
<evidence type="ECO:0000256" key="8">
    <source>
        <dbReference type="SAM" id="Phobius"/>
    </source>
</evidence>
<evidence type="ECO:0000256" key="1">
    <source>
        <dbReference type="ARBA" id="ARBA00004651"/>
    </source>
</evidence>
<evidence type="ECO:0000256" key="3">
    <source>
        <dbReference type="ARBA" id="ARBA00022475"/>
    </source>
</evidence>
<feature type="transmembrane region" description="Helical" evidence="8">
    <location>
        <begin position="76"/>
        <end position="93"/>
    </location>
</feature>
<accession>A0ABY5TNZ1</accession>
<evidence type="ECO:0000256" key="4">
    <source>
        <dbReference type="ARBA" id="ARBA00022692"/>
    </source>
</evidence>
<dbReference type="Pfam" id="PF04093">
    <property type="entry name" value="MreD"/>
    <property type="match status" value="1"/>
</dbReference>
<keyword evidence="4 8" id="KW-0812">Transmembrane</keyword>
<sequence>MQSDNRGIAVCLTLILAVVLTLMPLSGDWIVWKPNFLLLVVMAWVMRWPNGVGIFFAASVGLLADLLLRMSPGHSMIVFALCAGALSLVSRWAKYLSMLQRTLLMALIITLVAVLEASIFIVYGLPSGIEHLPMKILLSIMVWPFIDLSVARLQPNRG</sequence>
<evidence type="ECO:0000256" key="2">
    <source>
        <dbReference type="ARBA" id="ARBA00007776"/>
    </source>
</evidence>
<dbReference type="InterPro" id="IPR026034">
    <property type="entry name" value="MreD_proteobac"/>
</dbReference>
<dbReference type="PANTHER" id="PTHR37484">
    <property type="entry name" value="ROD SHAPE-DETERMINING PROTEIN MRED"/>
    <property type="match status" value="1"/>
</dbReference>
<evidence type="ECO:0000256" key="7">
    <source>
        <dbReference type="ARBA" id="ARBA00023136"/>
    </source>
</evidence>
<reference evidence="9" key="1">
    <citation type="submission" date="2022-08" db="EMBL/GenBank/DDBJ databases">
        <title>Catabolic pathway analysis in culturable SAR92 clade bacteria reveals their overlooked roles in DMSP degradation in coastal seas.</title>
        <authorList>
            <person name="He X."/>
            <person name="Zhang X."/>
            <person name="Zhang Y."/>
        </authorList>
    </citation>
    <scope>NUCLEOTIDE SEQUENCE</scope>
    <source>
        <strain evidence="9">H455</strain>
    </source>
</reference>
<evidence type="ECO:0000256" key="5">
    <source>
        <dbReference type="ARBA" id="ARBA00022960"/>
    </source>
</evidence>
<keyword evidence="6 8" id="KW-1133">Transmembrane helix</keyword>
<keyword evidence="3" id="KW-1003">Cell membrane</keyword>
<comment type="subcellular location">
    <subcellularLocation>
        <location evidence="1">Cell membrane</location>
        <topology evidence="1">Multi-pass membrane protein</topology>
    </subcellularLocation>
</comment>
<dbReference type="NCBIfam" id="TIGR03426">
    <property type="entry name" value="shape_MreD"/>
    <property type="match status" value="1"/>
</dbReference>
<keyword evidence="7 8" id="KW-0472">Membrane</keyword>
<evidence type="ECO:0000256" key="6">
    <source>
        <dbReference type="ARBA" id="ARBA00022989"/>
    </source>
</evidence>
<proteinExistence type="inferred from homology"/>
<protein>
    <submittedName>
        <fullName evidence="9">Rod shape-determining protein MreD</fullName>
    </submittedName>
</protein>
<comment type="similarity">
    <text evidence="2">Belongs to the MreD family.</text>
</comment>